<dbReference type="VEuPathDB" id="VectorBase:LDEU003877"/>
<dbReference type="GO" id="GO:0005840">
    <property type="term" value="C:ribosome"/>
    <property type="evidence" value="ECO:0007669"/>
    <property type="project" value="UniProtKB-KW"/>
</dbReference>
<gene>
    <name evidence="3" type="ORF">B4U80_04541</name>
</gene>
<accession>A0A443SKY6</accession>
<evidence type="ECO:0000313" key="3">
    <source>
        <dbReference type="EMBL" id="RWS28162.1"/>
    </source>
</evidence>
<dbReference type="SUPFAM" id="SSF53137">
    <property type="entry name" value="Translational machinery components"/>
    <property type="match status" value="1"/>
</dbReference>
<evidence type="ECO:0000256" key="1">
    <source>
        <dbReference type="ARBA" id="ARBA00022980"/>
    </source>
</evidence>
<keyword evidence="2" id="KW-0687">Ribonucleoprotein</keyword>
<reference evidence="3 4" key="1">
    <citation type="journal article" date="2018" name="Gigascience">
        <title>Genomes of trombidid mites reveal novel predicted allergens and laterally-transferred genes associated with secondary metabolism.</title>
        <authorList>
            <person name="Dong X."/>
            <person name="Chaisiri K."/>
            <person name="Xia D."/>
            <person name="Armstrong S.D."/>
            <person name="Fang Y."/>
            <person name="Donnelly M.J."/>
            <person name="Kadowaki T."/>
            <person name="McGarry J.W."/>
            <person name="Darby A.C."/>
            <person name="Makepeace B.L."/>
        </authorList>
    </citation>
    <scope>NUCLEOTIDE SEQUENCE [LARGE SCALE GENOMIC DNA]</scope>
    <source>
        <strain evidence="3">UoL-UT</strain>
    </source>
</reference>
<proteinExistence type="predicted"/>
<organism evidence="3 4">
    <name type="scientific">Leptotrombidium deliense</name>
    <dbReference type="NCBI Taxonomy" id="299467"/>
    <lineage>
        <taxon>Eukaryota</taxon>
        <taxon>Metazoa</taxon>
        <taxon>Ecdysozoa</taxon>
        <taxon>Arthropoda</taxon>
        <taxon>Chelicerata</taxon>
        <taxon>Arachnida</taxon>
        <taxon>Acari</taxon>
        <taxon>Acariformes</taxon>
        <taxon>Trombidiformes</taxon>
        <taxon>Prostigmata</taxon>
        <taxon>Anystina</taxon>
        <taxon>Parasitengona</taxon>
        <taxon>Trombiculoidea</taxon>
        <taxon>Trombiculidae</taxon>
        <taxon>Leptotrombidium</taxon>
    </lineage>
</organism>
<dbReference type="EMBL" id="NCKV01001539">
    <property type="protein sequence ID" value="RWS28162.1"/>
    <property type="molecule type" value="Genomic_DNA"/>
</dbReference>
<dbReference type="STRING" id="299467.A0A443SKY6"/>
<name>A0A443SKY6_9ACAR</name>
<dbReference type="InterPro" id="IPR036967">
    <property type="entry name" value="Ribosomal_uS11_sf"/>
</dbReference>
<dbReference type="Proteomes" id="UP000288716">
    <property type="component" value="Unassembled WGS sequence"/>
</dbReference>
<keyword evidence="1 3" id="KW-0689">Ribosomal protein</keyword>
<dbReference type="Gene3D" id="3.30.420.80">
    <property type="entry name" value="Ribosomal protein S11"/>
    <property type="match status" value="1"/>
</dbReference>
<protein>
    <submittedName>
        <fullName evidence="3">39S ribosomal protein L18-like protein</fullName>
    </submittedName>
</protein>
<dbReference type="GO" id="GO:0003735">
    <property type="term" value="F:structural constituent of ribosome"/>
    <property type="evidence" value="ECO:0007669"/>
    <property type="project" value="InterPro"/>
</dbReference>
<evidence type="ECO:0000256" key="2">
    <source>
        <dbReference type="ARBA" id="ARBA00023274"/>
    </source>
</evidence>
<dbReference type="GO" id="GO:1990904">
    <property type="term" value="C:ribonucleoprotein complex"/>
    <property type="evidence" value="ECO:0007669"/>
    <property type="project" value="UniProtKB-KW"/>
</dbReference>
<dbReference type="AlphaFoldDB" id="A0A443SKY6"/>
<dbReference type="GO" id="GO:0006412">
    <property type="term" value="P:translation"/>
    <property type="evidence" value="ECO:0007669"/>
    <property type="project" value="InterPro"/>
</dbReference>
<dbReference type="OrthoDB" id="1932324at2759"/>
<evidence type="ECO:0000313" key="4">
    <source>
        <dbReference type="Proteomes" id="UP000288716"/>
    </source>
</evidence>
<keyword evidence="4" id="KW-1185">Reference proteome</keyword>
<comment type="caution">
    <text evidence="3">The sequence shown here is derived from an EMBL/GenBank/DDBJ whole genome shotgun (WGS) entry which is preliminary data.</text>
</comment>
<sequence>MMFLKSLATEVPQMLSSRFAIRFNSTRISTLLRNDNQLYVSVRCAGIYKKRITRLQSDIEFTESDVLDGRSSENDVPPVQLVNRNPRNLEQLQFEQKSLGFEMDSPSVTYWNKIVLQRSGQHLKASVLHHSGADLISCVTCMRNENSSDISSATNLGMILAKRCLEAGLMYVHIEMAPEELRTQKVDHFLKALRNNGLILKEPDFIFPRRKRDL</sequence>